<name>A0AAJ6P8K7_9CYAN</name>
<reference evidence="1 2" key="1">
    <citation type="journal article" date="2023" name="Limnol Oceanogr Lett">
        <title>Environmental adaptations by the intertidal Antarctic cyanobacterium Halotia branconii CENA392 as revealed using long-read genome sequencing.</title>
        <authorList>
            <person name="Dextro R.B."/>
            <person name="Delbaje E."/>
            <person name="Freitas P.N.N."/>
            <person name="Geraldes V."/>
            <person name="Pinto E."/>
            <person name="Long P.F."/>
            <person name="Fiore M.F."/>
        </authorList>
    </citation>
    <scope>NUCLEOTIDE SEQUENCE [LARGE SCALE GENOMIC DNA]</scope>
    <source>
        <strain evidence="1 2">CENA392</strain>
    </source>
</reference>
<proteinExistence type="predicted"/>
<dbReference type="Proteomes" id="UP001223520">
    <property type="component" value="Chromosome"/>
</dbReference>
<evidence type="ECO:0000313" key="1">
    <source>
        <dbReference type="EMBL" id="WGV24795.1"/>
    </source>
</evidence>
<gene>
    <name evidence="1" type="ORF">QI031_23980</name>
</gene>
<dbReference type="AlphaFoldDB" id="A0AAJ6P8K7"/>
<accession>A0AAJ6P8K7</accession>
<dbReference type="RefSeq" id="WP_281482108.1">
    <property type="nucleotide sequence ID" value="NZ_CP124543.1"/>
</dbReference>
<dbReference type="KEGG" id="hbq:QI031_23980"/>
<sequence>MNEQRRQAYINLVQSLLNCRTNNEVQEILAANQELVDVDLIPNILEIANHLRQHGELDQANHLMNIAGQQLGVYSKLPSTATTKECLYFLEQALKVMANNRDNVQVANQMLVANVKKINNISAPRIATAA</sequence>
<protein>
    <submittedName>
        <fullName evidence="1">Uncharacterized protein</fullName>
    </submittedName>
</protein>
<dbReference type="EMBL" id="CP124543">
    <property type="protein sequence ID" value="WGV24795.1"/>
    <property type="molecule type" value="Genomic_DNA"/>
</dbReference>
<evidence type="ECO:0000313" key="2">
    <source>
        <dbReference type="Proteomes" id="UP001223520"/>
    </source>
</evidence>
<keyword evidence="2" id="KW-1185">Reference proteome</keyword>
<organism evidence="1 2">
    <name type="scientific">Halotia branconii CENA392</name>
    <dbReference type="NCBI Taxonomy" id="1539056"/>
    <lineage>
        <taxon>Bacteria</taxon>
        <taxon>Bacillati</taxon>
        <taxon>Cyanobacteriota</taxon>
        <taxon>Cyanophyceae</taxon>
        <taxon>Nostocales</taxon>
        <taxon>Nodulariaceae</taxon>
        <taxon>Halotia</taxon>
    </lineage>
</organism>